<dbReference type="SUPFAM" id="SSF48498">
    <property type="entry name" value="Tetracyclin repressor-like, C-terminal domain"/>
    <property type="match status" value="1"/>
</dbReference>
<protein>
    <submittedName>
        <fullName evidence="6">TetR family transcriptional regulator</fullName>
    </submittedName>
</protein>
<gene>
    <name evidence="6" type="ORF">GCM10007304_34440</name>
</gene>
<evidence type="ECO:0000256" key="3">
    <source>
        <dbReference type="ARBA" id="ARBA00023163"/>
    </source>
</evidence>
<accession>A0A917LER9</accession>
<evidence type="ECO:0000313" key="7">
    <source>
        <dbReference type="Proteomes" id="UP000654257"/>
    </source>
</evidence>
<keyword evidence="3" id="KW-0804">Transcription</keyword>
<dbReference type="InterPro" id="IPR023772">
    <property type="entry name" value="DNA-bd_HTH_TetR-type_CS"/>
</dbReference>
<dbReference type="AlphaFoldDB" id="A0A917LER9"/>
<proteinExistence type="predicted"/>
<evidence type="ECO:0000313" key="6">
    <source>
        <dbReference type="EMBL" id="GGG17378.1"/>
    </source>
</evidence>
<evidence type="ECO:0000256" key="4">
    <source>
        <dbReference type="PROSITE-ProRule" id="PRU00335"/>
    </source>
</evidence>
<sequence>MEIRSNSRLGVEGRKEAIVDAASTLVRETGLTDWTLDDVAQRAEVSRGLVYRYFPGKDALLIALIERLSLQLRGLTADAADRESSGEDKMRASLGAYFDYAAANPALYRAMFHGAVSGSPEVAAQRDNNLGIQRDRIVAGLTEAGVHGALLSSGVRDWLDFMVSCTLSWLVRGAPRSQTPMALLLRTLGIVIEECST</sequence>
<dbReference type="InterPro" id="IPR036271">
    <property type="entry name" value="Tet_transcr_reg_TetR-rel_C_sf"/>
</dbReference>
<dbReference type="EMBL" id="BMCU01000003">
    <property type="protein sequence ID" value="GGG17378.1"/>
    <property type="molecule type" value="Genomic_DNA"/>
</dbReference>
<dbReference type="RefSeq" id="WP_188546033.1">
    <property type="nucleotide sequence ID" value="NZ_BMCU01000003.1"/>
</dbReference>
<reference evidence="6" key="2">
    <citation type="submission" date="2020-09" db="EMBL/GenBank/DDBJ databases">
        <authorList>
            <person name="Sun Q."/>
            <person name="Sedlacek I."/>
        </authorList>
    </citation>
    <scope>NUCLEOTIDE SEQUENCE</scope>
    <source>
        <strain evidence="6">CCM 7905</strain>
    </source>
</reference>
<dbReference type="GO" id="GO:0000976">
    <property type="term" value="F:transcription cis-regulatory region binding"/>
    <property type="evidence" value="ECO:0007669"/>
    <property type="project" value="TreeGrafter"/>
</dbReference>
<dbReference type="InterPro" id="IPR001647">
    <property type="entry name" value="HTH_TetR"/>
</dbReference>
<dbReference type="PANTHER" id="PTHR30055">
    <property type="entry name" value="HTH-TYPE TRANSCRIPTIONAL REGULATOR RUTR"/>
    <property type="match status" value="1"/>
</dbReference>
<dbReference type="InterPro" id="IPR009057">
    <property type="entry name" value="Homeodomain-like_sf"/>
</dbReference>
<dbReference type="SUPFAM" id="SSF46689">
    <property type="entry name" value="Homeodomain-like"/>
    <property type="match status" value="1"/>
</dbReference>
<feature type="DNA-binding region" description="H-T-H motif" evidence="4">
    <location>
        <begin position="35"/>
        <end position="54"/>
    </location>
</feature>
<reference evidence="6" key="1">
    <citation type="journal article" date="2014" name="Int. J. Syst. Evol. Microbiol.">
        <title>Complete genome sequence of Corynebacterium casei LMG S-19264T (=DSM 44701T), isolated from a smear-ripened cheese.</title>
        <authorList>
            <consortium name="US DOE Joint Genome Institute (JGI-PGF)"/>
            <person name="Walter F."/>
            <person name="Albersmeier A."/>
            <person name="Kalinowski J."/>
            <person name="Ruckert C."/>
        </authorList>
    </citation>
    <scope>NUCLEOTIDE SEQUENCE</scope>
    <source>
        <strain evidence="6">CCM 7905</strain>
    </source>
</reference>
<dbReference type="Proteomes" id="UP000654257">
    <property type="component" value="Unassembled WGS sequence"/>
</dbReference>
<dbReference type="PRINTS" id="PR00455">
    <property type="entry name" value="HTHTETR"/>
</dbReference>
<keyword evidence="2 4" id="KW-0238">DNA-binding</keyword>
<dbReference type="InterPro" id="IPR050109">
    <property type="entry name" value="HTH-type_TetR-like_transc_reg"/>
</dbReference>
<keyword evidence="7" id="KW-1185">Reference proteome</keyword>
<feature type="domain" description="HTH tetR-type" evidence="5">
    <location>
        <begin position="12"/>
        <end position="72"/>
    </location>
</feature>
<dbReference type="PROSITE" id="PS50977">
    <property type="entry name" value="HTH_TETR_2"/>
    <property type="match status" value="1"/>
</dbReference>
<dbReference type="PANTHER" id="PTHR30055:SF234">
    <property type="entry name" value="HTH-TYPE TRANSCRIPTIONAL REGULATOR BETI"/>
    <property type="match status" value="1"/>
</dbReference>
<dbReference type="GO" id="GO:0003700">
    <property type="term" value="F:DNA-binding transcription factor activity"/>
    <property type="evidence" value="ECO:0007669"/>
    <property type="project" value="TreeGrafter"/>
</dbReference>
<evidence type="ECO:0000259" key="5">
    <source>
        <dbReference type="PROSITE" id="PS50977"/>
    </source>
</evidence>
<dbReference type="PROSITE" id="PS01081">
    <property type="entry name" value="HTH_TETR_1"/>
    <property type="match status" value="1"/>
</dbReference>
<dbReference type="Gene3D" id="1.10.357.10">
    <property type="entry name" value="Tetracycline Repressor, domain 2"/>
    <property type="match status" value="1"/>
</dbReference>
<dbReference type="Pfam" id="PF00440">
    <property type="entry name" value="TetR_N"/>
    <property type="match status" value="1"/>
</dbReference>
<keyword evidence="1" id="KW-0805">Transcription regulation</keyword>
<organism evidence="6 7">
    <name type="scientific">Rhodococcoides trifolii</name>
    <dbReference type="NCBI Taxonomy" id="908250"/>
    <lineage>
        <taxon>Bacteria</taxon>
        <taxon>Bacillati</taxon>
        <taxon>Actinomycetota</taxon>
        <taxon>Actinomycetes</taxon>
        <taxon>Mycobacteriales</taxon>
        <taxon>Nocardiaceae</taxon>
        <taxon>Rhodococcoides</taxon>
    </lineage>
</organism>
<comment type="caution">
    <text evidence="6">The sequence shown here is derived from an EMBL/GenBank/DDBJ whole genome shotgun (WGS) entry which is preliminary data.</text>
</comment>
<evidence type="ECO:0000256" key="1">
    <source>
        <dbReference type="ARBA" id="ARBA00023015"/>
    </source>
</evidence>
<name>A0A917LER9_9NOCA</name>
<evidence type="ECO:0000256" key="2">
    <source>
        <dbReference type="ARBA" id="ARBA00023125"/>
    </source>
</evidence>